<reference evidence="1 2" key="1">
    <citation type="submission" date="2024-09" db="EMBL/GenBank/DDBJ databases">
        <authorList>
            <person name="Sun Q."/>
            <person name="Mori K."/>
        </authorList>
    </citation>
    <scope>NUCLEOTIDE SEQUENCE [LARGE SCALE GENOMIC DNA]</scope>
    <source>
        <strain evidence="1 2">KCTC 23076</strain>
    </source>
</reference>
<dbReference type="InterPro" id="IPR043519">
    <property type="entry name" value="NT_sf"/>
</dbReference>
<evidence type="ECO:0000313" key="1">
    <source>
        <dbReference type="EMBL" id="MFC0682036.1"/>
    </source>
</evidence>
<name>A0ABV6RZ15_9GAMM</name>
<evidence type="ECO:0000313" key="2">
    <source>
        <dbReference type="Proteomes" id="UP001589896"/>
    </source>
</evidence>
<organism evidence="1 2">
    <name type="scientific">Lysobacter korlensis</name>
    <dbReference type="NCBI Taxonomy" id="553636"/>
    <lineage>
        <taxon>Bacteria</taxon>
        <taxon>Pseudomonadati</taxon>
        <taxon>Pseudomonadota</taxon>
        <taxon>Gammaproteobacteria</taxon>
        <taxon>Lysobacterales</taxon>
        <taxon>Lysobacteraceae</taxon>
        <taxon>Lysobacter</taxon>
    </lineage>
</organism>
<proteinExistence type="predicted"/>
<dbReference type="RefSeq" id="WP_386675677.1">
    <property type="nucleotide sequence ID" value="NZ_JBHLTG010000010.1"/>
</dbReference>
<accession>A0ABV6RZ15</accession>
<comment type="caution">
    <text evidence="1">The sequence shown here is derived from an EMBL/GenBank/DDBJ whole genome shotgun (WGS) entry which is preliminary data.</text>
</comment>
<keyword evidence="2" id="KW-1185">Reference proteome</keyword>
<sequence length="149" mass="15681">MRLPPMDLVASVQAALRDAGIGSVVGGSGLLASMGLVDTVNDWDLVTDAEERAVQVVLRALGLPDAPDPGDATGFATRALHRLERAGEQVDLLVGFAIRTSDTVVHIPAAPGESWRGLTMARPADWVLAYRAMGRTEKAALLEQALAGR</sequence>
<dbReference type="EMBL" id="JBHLTG010000010">
    <property type="protein sequence ID" value="MFC0682036.1"/>
    <property type="molecule type" value="Genomic_DNA"/>
</dbReference>
<protein>
    <submittedName>
        <fullName evidence="1">Uncharacterized protein</fullName>
    </submittedName>
</protein>
<dbReference type="Gene3D" id="3.30.460.40">
    <property type="match status" value="1"/>
</dbReference>
<dbReference type="Proteomes" id="UP001589896">
    <property type="component" value="Unassembled WGS sequence"/>
</dbReference>
<dbReference type="SUPFAM" id="SSF81301">
    <property type="entry name" value="Nucleotidyltransferase"/>
    <property type="match status" value="1"/>
</dbReference>
<gene>
    <name evidence="1" type="ORF">ACFFGH_29745</name>
</gene>